<evidence type="ECO:0000313" key="3">
    <source>
        <dbReference type="Proteomes" id="UP001165189"/>
    </source>
</evidence>
<protein>
    <submittedName>
        <fullName evidence="2">Unnamed protein product</fullName>
    </submittedName>
</protein>
<accession>A0ABQ6KXA4</accession>
<keyword evidence="3" id="KW-1185">Reference proteome</keyword>
<dbReference type="EMBL" id="BSYB01000039">
    <property type="protein sequence ID" value="GMG50194.1"/>
    <property type="molecule type" value="Genomic_DNA"/>
</dbReference>
<comment type="caution">
    <text evidence="2">The sequence shown here is derived from an EMBL/GenBank/DDBJ whole genome shotgun (WGS) entry which is preliminary data.</text>
</comment>
<organism evidence="2 3">
    <name type="scientific">Aspergillus oryzae var. brunneus</name>
    <dbReference type="NCBI Taxonomy" id="332754"/>
    <lineage>
        <taxon>Eukaryota</taxon>
        <taxon>Fungi</taxon>
        <taxon>Dikarya</taxon>
        <taxon>Ascomycota</taxon>
        <taxon>Pezizomycotina</taxon>
        <taxon>Eurotiomycetes</taxon>
        <taxon>Eurotiomycetidae</taxon>
        <taxon>Eurotiales</taxon>
        <taxon>Aspergillaceae</taxon>
        <taxon>Aspergillus</taxon>
        <taxon>Aspergillus subgen. Circumdati</taxon>
    </lineage>
</organism>
<evidence type="ECO:0000256" key="1">
    <source>
        <dbReference type="SAM" id="MobiDB-lite"/>
    </source>
</evidence>
<sequence length="132" mass="14265">MSAVAARKARQQQMQAAIAVVKPSQAESVQEPPSKKARRSPEQAAPTPPASGEPQGRTTRSSKRKAESLKVDKLIEKKEKTLSAEYTEQLPVRSSPQEQEDQSSSDEESEEQNPIVGENDAGIAPLRGDVDG</sequence>
<feature type="region of interest" description="Disordered" evidence="1">
    <location>
        <begin position="1"/>
        <end position="132"/>
    </location>
</feature>
<dbReference type="Proteomes" id="UP001165189">
    <property type="component" value="Unassembled WGS sequence"/>
</dbReference>
<feature type="compositionally biased region" description="Basic and acidic residues" evidence="1">
    <location>
        <begin position="64"/>
        <end position="82"/>
    </location>
</feature>
<name>A0ABQ6KXA4_ASPOZ</name>
<feature type="compositionally biased region" description="Low complexity" evidence="1">
    <location>
        <begin position="1"/>
        <end position="22"/>
    </location>
</feature>
<proteinExistence type="predicted"/>
<reference evidence="2" key="1">
    <citation type="submission" date="2023-04" db="EMBL/GenBank/DDBJ databases">
        <title>Aspergillus oryzae var. brunneus NBRC 4377.</title>
        <authorList>
            <person name="Ichikawa N."/>
            <person name="Sato H."/>
            <person name="Tonouchi N."/>
        </authorList>
    </citation>
    <scope>NUCLEOTIDE SEQUENCE</scope>
    <source>
        <strain evidence="2">NBRC 4377</strain>
    </source>
</reference>
<feature type="compositionally biased region" description="Acidic residues" evidence="1">
    <location>
        <begin position="98"/>
        <end position="111"/>
    </location>
</feature>
<evidence type="ECO:0000313" key="2">
    <source>
        <dbReference type="EMBL" id="GMG50194.1"/>
    </source>
</evidence>
<gene>
    <name evidence="2" type="ORF">Aory05_000872700</name>
</gene>